<dbReference type="GO" id="GO:0016747">
    <property type="term" value="F:acyltransferase activity, transferring groups other than amino-acyl groups"/>
    <property type="evidence" value="ECO:0007669"/>
    <property type="project" value="InterPro"/>
</dbReference>
<sequence>MATIRSARSTDSEALSELARTAYAHYVDRIGREPAPMMEDYGYLISLGNVWVAEQCGSIVGLLVLEVEPDHLLLNNVAVSPEVQGTGIGAQLLAFAEMHAREHDLSEIRLYTNEAMTENIDYYPRHGYVETHRATEEGYSRVFFAKQL</sequence>
<comment type="caution">
    <text evidence="4">The sequence shown here is derived from an EMBL/GenBank/DDBJ whole genome shotgun (WGS) entry which is preliminary data.</text>
</comment>
<keyword evidence="5" id="KW-1185">Reference proteome</keyword>
<dbReference type="InterPro" id="IPR016181">
    <property type="entry name" value="Acyl_CoA_acyltransferase"/>
</dbReference>
<dbReference type="PANTHER" id="PTHR43877">
    <property type="entry name" value="AMINOALKYLPHOSPHONATE N-ACETYLTRANSFERASE-RELATED-RELATED"/>
    <property type="match status" value="1"/>
</dbReference>
<evidence type="ECO:0000256" key="1">
    <source>
        <dbReference type="ARBA" id="ARBA00022679"/>
    </source>
</evidence>
<dbReference type="CDD" id="cd04301">
    <property type="entry name" value="NAT_SF"/>
    <property type="match status" value="1"/>
</dbReference>
<organism evidence="4 5">
    <name type="scientific">Nocardia terpenica</name>
    <dbReference type="NCBI Taxonomy" id="455432"/>
    <lineage>
        <taxon>Bacteria</taxon>
        <taxon>Bacillati</taxon>
        <taxon>Actinomycetota</taxon>
        <taxon>Actinomycetes</taxon>
        <taxon>Mycobacteriales</taxon>
        <taxon>Nocardiaceae</taxon>
        <taxon>Nocardia</taxon>
    </lineage>
</organism>
<dbReference type="Proteomes" id="UP000076512">
    <property type="component" value="Unassembled WGS sequence"/>
</dbReference>
<dbReference type="PANTHER" id="PTHR43877:SF2">
    <property type="entry name" value="AMINOALKYLPHOSPHONATE N-ACETYLTRANSFERASE-RELATED"/>
    <property type="match status" value="1"/>
</dbReference>
<dbReference type="PROSITE" id="PS51186">
    <property type="entry name" value="GNAT"/>
    <property type="match status" value="1"/>
</dbReference>
<evidence type="ECO:0000313" key="5">
    <source>
        <dbReference type="Proteomes" id="UP000076512"/>
    </source>
</evidence>
<dbReference type="EMBL" id="LWGR01000007">
    <property type="protein sequence ID" value="KZM72853.1"/>
    <property type="molecule type" value="Genomic_DNA"/>
</dbReference>
<name>A0A164LXX8_9NOCA</name>
<dbReference type="SUPFAM" id="SSF55729">
    <property type="entry name" value="Acyl-CoA N-acyltransferases (Nat)"/>
    <property type="match status" value="1"/>
</dbReference>
<dbReference type="AlphaFoldDB" id="A0A164LXX8"/>
<keyword evidence="1 4" id="KW-0808">Transferase</keyword>
<accession>A0A164LXX8</accession>
<keyword evidence="2" id="KW-0012">Acyltransferase</keyword>
<dbReference type="OrthoDB" id="572496at2"/>
<dbReference type="InterPro" id="IPR050832">
    <property type="entry name" value="Bact_Acetyltransf"/>
</dbReference>
<evidence type="ECO:0000256" key="2">
    <source>
        <dbReference type="ARBA" id="ARBA00023315"/>
    </source>
</evidence>
<dbReference type="RefSeq" id="WP_067589113.1">
    <property type="nucleotide sequence ID" value="NZ_JABMCZ010000004.1"/>
</dbReference>
<protein>
    <submittedName>
        <fullName evidence="4">GNAT family acetyltransferase</fullName>
    </submittedName>
</protein>
<feature type="domain" description="N-acetyltransferase" evidence="3">
    <location>
        <begin position="2"/>
        <end position="148"/>
    </location>
</feature>
<gene>
    <name evidence="4" type="ORF">AWN90_29260</name>
</gene>
<proteinExistence type="predicted"/>
<dbReference type="InterPro" id="IPR000182">
    <property type="entry name" value="GNAT_dom"/>
</dbReference>
<dbReference type="Pfam" id="PF13508">
    <property type="entry name" value="Acetyltransf_7"/>
    <property type="match status" value="1"/>
</dbReference>
<reference evidence="4 5" key="1">
    <citation type="submission" date="2016-04" db="EMBL/GenBank/DDBJ databases">
        <authorList>
            <person name="Evans L.H."/>
            <person name="Alamgir A."/>
            <person name="Owens N."/>
            <person name="Weber N.D."/>
            <person name="Virtaneva K."/>
            <person name="Barbian K."/>
            <person name="Babar A."/>
            <person name="Rosenke K."/>
        </authorList>
    </citation>
    <scope>NUCLEOTIDE SEQUENCE [LARGE SCALE GENOMIC DNA]</scope>
    <source>
        <strain evidence="4 5">IFM 0406</strain>
    </source>
</reference>
<dbReference type="Gene3D" id="3.40.630.30">
    <property type="match status" value="1"/>
</dbReference>
<evidence type="ECO:0000259" key="3">
    <source>
        <dbReference type="PROSITE" id="PS51186"/>
    </source>
</evidence>
<dbReference type="STRING" id="455432.AWN90_29260"/>
<evidence type="ECO:0000313" key="4">
    <source>
        <dbReference type="EMBL" id="KZM72853.1"/>
    </source>
</evidence>